<feature type="transmembrane region" description="Helical" evidence="8">
    <location>
        <begin position="37"/>
        <end position="55"/>
    </location>
</feature>
<feature type="transmembrane region" description="Helical" evidence="8">
    <location>
        <begin position="395"/>
        <end position="412"/>
    </location>
</feature>
<feature type="transmembrane region" description="Helical" evidence="8">
    <location>
        <begin position="110"/>
        <end position="128"/>
    </location>
</feature>
<evidence type="ECO:0000256" key="7">
    <source>
        <dbReference type="SAM" id="MobiDB-lite"/>
    </source>
</evidence>
<evidence type="ECO:0000256" key="5">
    <source>
        <dbReference type="ARBA" id="ARBA00023136"/>
    </source>
</evidence>
<proteinExistence type="predicted"/>
<feature type="transmembrane region" description="Helical" evidence="8">
    <location>
        <begin position="67"/>
        <end position="90"/>
    </location>
</feature>
<evidence type="ECO:0000256" key="3">
    <source>
        <dbReference type="ARBA" id="ARBA00022692"/>
    </source>
</evidence>
<feature type="transmembrane region" description="Helical" evidence="8">
    <location>
        <begin position="353"/>
        <end position="374"/>
    </location>
</feature>
<organism evidence="9 10">
    <name type="scientific">Caenorhabditis angaria</name>
    <dbReference type="NCBI Taxonomy" id="860376"/>
    <lineage>
        <taxon>Eukaryota</taxon>
        <taxon>Metazoa</taxon>
        <taxon>Ecdysozoa</taxon>
        <taxon>Nematoda</taxon>
        <taxon>Chromadorea</taxon>
        <taxon>Rhabditida</taxon>
        <taxon>Rhabditina</taxon>
        <taxon>Rhabditomorpha</taxon>
        <taxon>Rhabditoidea</taxon>
        <taxon>Rhabditidae</taxon>
        <taxon>Peloderinae</taxon>
        <taxon>Caenorhabditis</taxon>
    </lineage>
</organism>
<keyword evidence="6" id="KW-0012">Acyltransferase</keyword>
<keyword evidence="3 8" id="KW-0812">Transmembrane</keyword>
<evidence type="ECO:0000256" key="8">
    <source>
        <dbReference type="SAM" id="Phobius"/>
    </source>
</evidence>
<dbReference type="GO" id="GO:0016746">
    <property type="term" value="F:acyltransferase activity"/>
    <property type="evidence" value="ECO:0007669"/>
    <property type="project" value="UniProtKB-KW"/>
</dbReference>
<name>A0A9P1INN0_9PELO</name>
<sequence length="487" mass="55990">MSSDLNDEIDPSNRVFYDPVTILRPISKATGVNLDQLNFVTCLFLAFPIGFWFRHQFRDSPREIRSMVSAAIGFAMCYFLYGRAIAHLLIQGIGSYLLLKFTNSENVHRFVFVFAMGYLLLIHFYRWIYQKSYCLDVTGSMMVAVGKTTLLATAIHDGNKLENGKEEELTEGQKNDASVIVGPMSHYSTWSAFLDLKHVPIDPKTTRPFSPTKEALFKFEISLGIFIVYGLLGSFLPMSVTSDPEYNRLNLFCWWFWHMIASTIHRLPYYFSWIISDANCNISGFGFDGIEASTDSAKWSKTTNVRPQNVELGRNYKEMVENWNIWTVAWLRRVVYERIEGPYRTWAVYLTGAIWHGLAVGYYLSFATSALFTLAAATFRRCVRHHFLANANLKLAYDVFGIIISKFAIGYIHYPFYVLHLWPSIFMYRKLYLAPQIIAILIYLYLPMVLPPLNGKHKKKSGIEKKKSGESTKTAIDGEIENKMKEE</sequence>
<evidence type="ECO:0000256" key="6">
    <source>
        <dbReference type="ARBA" id="ARBA00023315"/>
    </source>
</evidence>
<evidence type="ECO:0000256" key="4">
    <source>
        <dbReference type="ARBA" id="ARBA00022989"/>
    </source>
</evidence>
<dbReference type="GO" id="GO:0016020">
    <property type="term" value="C:membrane"/>
    <property type="evidence" value="ECO:0007669"/>
    <property type="project" value="UniProtKB-SubCell"/>
</dbReference>
<dbReference type="Proteomes" id="UP001152747">
    <property type="component" value="Unassembled WGS sequence"/>
</dbReference>
<dbReference type="OrthoDB" id="286734at2759"/>
<dbReference type="AlphaFoldDB" id="A0A9P1INN0"/>
<feature type="compositionally biased region" description="Basic and acidic residues" evidence="7">
    <location>
        <begin position="461"/>
        <end position="470"/>
    </location>
</feature>
<feature type="transmembrane region" description="Helical" evidence="8">
    <location>
        <begin position="215"/>
        <end position="236"/>
    </location>
</feature>
<dbReference type="PANTHER" id="PTHR13906:SF11">
    <property type="entry name" value="MEMBRANE BOUND O-ACYL TRANSFERASE, MBOAT"/>
    <property type="match status" value="1"/>
</dbReference>
<protein>
    <submittedName>
        <fullName evidence="9">Uncharacterized protein</fullName>
    </submittedName>
</protein>
<reference evidence="9" key="1">
    <citation type="submission" date="2022-11" db="EMBL/GenBank/DDBJ databases">
        <authorList>
            <person name="Kikuchi T."/>
        </authorList>
    </citation>
    <scope>NUCLEOTIDE SEQUENCE</scope>
    <source>
        <strain evidence="9">PS1010</strain>
    </source>
</reference>
<comment type="caution">
    <text evidence="9">The sequence shown here is derived from an EMBL/GenBank/DDBJ whole genome shotgun (WGS) entry which is preliminary data.</text>
</comment>
<dbReference type="GO" id="GO:0030258">
    <property type="term" value="P:lipid modification"/>
    <property type="evidence" value="ECO:0007669"/>
    <property type="project" value="TreeGrafter"/>
</dbReference>
<evidence type="ECO:0000313" key="9">
    <source>
        <dbReference type="EMBL" id="CAI5448341.1"/>
    </source>
</evidence>
<dbReference type="InterPro" id="IPR049941">
    <property type="entry name" value="LPLAT_7/PORCN-like"/>
</dbReference>
<keyword evidence="5 8" id="KW-0472">Membrane</keyword>
<keyword evidence="4 8" id="KW-1133">Transmembrane helix</keyword>
<evidence type="ECO:0000256" key="1">
    <source>
        <dbReference type="ARBA" id="ARBA00004141"/>
    </source>
</evidence>
<dbReference type="PANTHER" id="PTHR13906">
    <property type="entry name" value="PORCUPINE"/>
    <property type="match status" value="1"/>
</dbReference>
<comment type="subcellular location">
    <subcellularLocation>
        <location evidence="1">Membrane</location>
        <topology evidence="1">Multi-pass membrane protein</topology>
    </subcellularLocation>
</comment>
<dbReference type="EMBL" id="CANHGI010000004">
    <property type="protein sequence ID" value="CAI5448341.1"/>
    <property type="molecule type" value="Genomic_DNA"/>
</dbReference>
<keyword evidence="10" id="KW-1185">Reference proteome</keyword>
<accession>A0A9P1INN0</accession>
<keyword evidence="2" id="KW-0808">Transferase</keyword>
<feature type="region of interest" description="Disordered" evidence="7">
    <location>
        <begin position="457"/>
        <end position="487"/>
    </location>
</feature>
<evidence type="ECO:0000313" key="10">
    <source>
        <dbReference type="Proteomes" id="UP001152747"/>
    </source>
</evidence>
<evidence type="ECO:0000256" key="2">
    <source>
        <dbReference type="ARBA" id="ARBA00022679"/>
    </source>
</evidence>
<dbReference type="InterPro" id="IPR004299">
    <property type="entry name" value="MBOAT_fam"/>
</dbReference>
<gene>
    <name evidence="9" type="ORF">CAMP_LOCUS10978</name>
</gene>
<dbReference type="Pfam" id="PF03062">
    <property type="entry name" value="MBOAT"/>
    <property type="match status" value="1"/>
</dbReference>
<feature type="transmembrane region" description="Helical" evidence="8">
    <location>
        <begin position="432"/>
        <end position="450"/>
    </location>
</feature>